<name>Q6CSP2_KLULA</name>
<dbReference type="GeneID" id="2892193"/>
<sequence length="114" mass="13516">MLPCLSSDDYQHILIIKFKKNWVEPTEISAYFSRLVIVFLFFPFSVSQEFGIHISEFTDERCKYHTLYIFSTHAESNQMNPRSRIHHDSKNLLFTFETDCRLNEKSETAKLGEM</sequence>
<accession>Q6CSP2</accession>
<reference evidence="1 2" key="1">
    <citation type="journal article" date="2004" name="Nature">
        <title>Genome evolution in yeasts.</title>
        <authorList>
            <consortium name="Genolevures"/>
            <person name="Dujon B."/>
            <person name="Sherman D."/>
            <person name="Fischer G."/>
            <person name="Durrens P."/>
            <person name="Casaregola S."/>
            <person name="Lafontaine I."/>
            <person name="de Montigny J."/>
            <person name="Marck C."/>
            <person name="Neuveglise C."/>
            <person name="Talla E."/>
            <person name="Goffard N."/>
            <person name="Frangeul L."/>
            <person name="Aigle M."/>
            <person name="Anthouard V."/>
            <person name="Babour A."/>
            <person name="Barbe V."/>
            <person name="Barnay S."/>
            <person name="Blanchin S."/>
            <person name="Beckerich J.M."/>
            <person name="Beyne E."/>
            <person name="Bleykasten C."/>
            <person name="Boisrame A."/>
            <person name="Boyer J."/>
            <person name="Cattolico L."/>
            <person name="Confanioleri F."/>
            <person name="de Daruvar A."/>
            <person name="Despons L."/>
            <person name="Fabre E."/>
            <person name="Fairhead C."/>
            <person name="Ferry-Dumazet H."/>
            <person name="Groppi A."/>
            <person name="Hantraye F."/>
            <person name="Hennequin C."/>
            <person name="Jauniaux N."/>
            <person name="Joyet P."/>
            <person name="Kachouri R."/>
            <person name="Kerrest A."/>
            <person name="Koszul R."/>
            <person name="Lemaire M."/>
            <person name="Lesur I."/>
            <person name="Ma L."/>
            <person name="Muller H."/>
            <person name="Nicaud J.M."/>
            <person name="Nikolski M."/>
            <person name="Oztas S."/>
            <person name="Ozier-Kalogeropoulos O."/>
            <person name="Pellenz S."/>
            <person name="Potier S."/>
            <person name="Richard G.F."/>
            <person name="Straub M.L."/>
            <person name="Suleau A."/>
            <person name="Swennene D."/>
            <person name="Tekaia F."/>
            <person name="Wesolowski-Louvel M."/>
            <person name="Westhof E."/>
            <person name="Wirth B."/>
            <person name="Zeniou-Meyer M."/>
            <person name="Zivanovic I."/>
            <person name="Bolotin-Fukuhara M."/>
            <person name="Thierry A."/>
            <person name="Bouchier C."/>
            <person name="Caudron B."/>
            <person name="Scarpelli C."/>
            <person name="Gaillardin C."/>
            <person name="Weissenbach J."/>
            <person name="Wincker P."/>
            <person name="Souciet J.L."/>
        </authorList>
    </citation>
    <scope>NUCLEOTIDE SEQUENCE [LARGE SCALE GENOMIC DNA]</scope>
    <source>
        <strain evidence="2">ATCC 8585 / CBS 2359 / DSM 70799 / NBRC 1267 / NRRL Y-1140 / WM37</strain>
    </source>
</reference>
<proteinExistence type="predicted"/>
<organism evidence="1 2">
    <name type="scientific">Kluyveromyces lactis (strain ATCC 8585 / CBS 2359 / DSM 70799 / NBRC 1267 / NRRL Y-1140 / WM37)</name>
    <name type="common">Yeast</name>
    <name type="synonym">Candida sphaerica</name>
    <dbReference type="NCBI Taxonomy" id="284590"/>
    <lineage>
        <taxon>Eukaryota</taxon>
        <taxon>Fungi</taxon>
        <taxon>Dikarya</taxon>
        <taxon>Ascomycota</taxon>
        <taxon>Saccharomycotina</taxon>
        <taxon>Saccharomycetes</taxon>
        <taxon>Saccharomycetales</taxon>
        <taxon>Saccharomycetaceae</taxon>
        <taxon>Kluyveromyces</taxon>
    </lineage>
</organism>
<protein>
    <submittedName>
        <fullName evidence="1">KLLA0C18997p</fullName>
    </submittedName>
</protein>
<dbReference type="HOGENOM" id="CLU_2121444_0_0_1"/>
<dbReference type="InParanoid" id="Q6CSP2"/>
<evidence type="ECO:0000313" key="2">
    <source>
        <dbReference type="Proteomes" id="UP000000598"/>
    </source>
</evidence>
<gene>
    <name evidence="1" type="ORF">KLLA0_C18997g</name>
</gene>
<keyword evidence="2" id="KW-1185">Reference proteome</keyword>
<dbReference type="RefSeq" id="XP_453047.1">
    <property type="nucleotide sequence ID" value="XM_453047.1"/>
</dbReference>
<dbReference type="PaxDb" id="284590-Q6CSP2"/>
<evidence type="ECO:0000313" key="1">
    <source>
        <dbReference type="EMBL" id="CAH01898.1"/>
    </source>
</evidence>
<dbReference type="Proteomes" id="UP000000598">
    <property type="component" value="Chromosome C"/>
</dbReference>
<dbReference type="EMBL" id="CR382123">
    <property type="protein sequence ID" value="CAH01898.1"/>
    <property type="molecule type" value="Genomic_DNA"/>
</dbReference>
<dbReference type="KEGG" id="kla:KLLA0_C18997g"/>
<dbReference type="AlphaFoldDB" id="Q6CSP2"/>